<accession>A0A5N6RZN7</accession>
<sequence length="416" mass="43145">MPPAWQSPTQSTVIPGASPMANYDATQPGRIVLESNDLVMDYSADIARARSEHGATGVAAVPGALQAGAPQAGAPYNSTSYNSSPNAMPAVPHALALNHVSFALAAGESVAVMGPSGSGKTTLLHALAGIIRPTSGTVRFQGNDLTAMKDAERTKLRRGAFGFVFQSGQLLPELPAVENIALPLMLGGLSYEQATDRAMLWLERLGLRHLAAQRPGEMSGGQMQRIAIARALCIEPAVVFADEPTGALDQTTGREVMGILMQAAHDCGAAVIVVTHDVNVAGFCSRMVTMSDGRLSQAEPRRANRSQQAAAQPVQPTQPAQQPTSAANQPASALPHNAAPTVAQQRSMPAHQAGTFANNQLPAERSTVYRPSVAGFMAMQQSAFSPLGAAASTPAFAASALSSSPIAAATGRGTWR</sequence>
<dbReference type="PANTHER" id="PTHR24220:SF685">
    <property type="entry name" value="ABC TRANSPORTER RELATED"/>
    <property type="match status" value="1"/>
</dbReference>
<keyword evidence="2" id="KW-0547">Nucleotide-binding</keyword>
<evidence type="ECO:0000256" key="2">
    <source>
        <dbReference type="ARBA" id="ARBA00022741"/>
    </source>
</evidence>
<evidence type="ECO:0000313" key="6">
    <source>
        <dbReference type="EMBL" id="KAE8126787.1"/>
    </source>
</evidence>
<dbReference type="PROSITE" id="PS00211">
    <property type="entry name" value="ABC_TRANSPORTER_1"/>
    <property type="match status" value="1"/>
</dbReference>
<dbReference type="InterPro" id="IPR017871">
    <property type="entry name" value="ABC_transporter-like_CS"/>
</dbReference>
<name>A0A5N6RZN7_9BIFI</name>
<dbReference type="PANTHER" id="PTHR24220">
    <property type="entry name" value="IMPORT ATP-BINDING PROTEIN"/>
    <property type="match status" value="1"/>
</dbReference>
<dbReference type="SUPFAM" id="SSF52540">
    <property type="entry name" value="P-loop containing nucleoside triphosphate hydrolases"/>
    <property type="match status" value="1"/>
</dbReference>
<keyword evidence="1" id="KW-0813">Transport</keyword>
<dbReference type="Gene3D" id="3.40.50.300">
    <property type="entry name" value="P-loop containing nucleotide triphosphate hydrolases"/>
    <property type="match status" value="1"/>
</dbReference>
<dbReference type="SMART" id="SM00382">
    <property type="entry name" value="AAA"/>
    <property type="match status" value="1"/>
</dbReference>
<dbReference type="InterPro" id="IPR027417">
    <property type="entry name" value="P-loop_NTPase"/>
</dbReference>
<proteinExistence type="predicted"/>
<evidence type="ECO:0000256" key="1">
    <source>
        <dbReference type="ARBA" id="ARBA00022448"/>
    </source>
</evidence>
<dbReference type="InterPro" id="IPR003593">
    <property type="entry name" value="AAA+_ATPase"/>
</dbReference>
<dbReference type="InterPro" id="IPR015854">
    <property type="entry name" value="ABC_transpr_LolD-like"/>
</dbReference>
<reference evidence="6 7" key="1">
    <citation type="submission" date="2018-04" db="EMBL/GenBank/DDBJ databases">
        <authorList>
            <person name="Eckel V.P."/>
            <person name="Vogel R.F."/>
        </authorList>
    </citation>
    <scope>NUCLEOTIDE SEQUENCE [LARGE SCALE GENOMIC DNA]</scope>
    <source>
        <strain evidence="7">TMW 2.1764</strain>
    </source>
</reference>
<dbReference type="Proteomes" id="UP000325415">
    <property type="component" value="Unassembled WGS sequence"/>
</dbReference>
<keyword evidence="3 6" id="KW-0067">ATP-binding</keyword>
<evidence type="ECO:0000256" key="4">
    <source>
        <dbReference type="SAM" id="MobiDB-lite"/>
    </source>
</evidence>
<dbReference type="AlphaFoldDB" id="A0A5N6RZN7"/>
<dbReference type="InterPro" id="IPR017911">
    <property type="entry name" value="MacB-like_ATP-bd"/>
</dbReference>
<organism evidence="6 7">
    <name type="scientific">Bifidobacterium tibiigranuli</name>
    <dbReference type="NCBI Taxonomy" id="2172043"/>
    <lineage>
        <taxon>Bacteria</taxon>
        <taxon>Bacillati</taxon>
        <taxon>Actinomycetota</taxon>
        <taxon>Actinomycetes</taxon>
        <taxon>Bifidobacteriales</taxon>
        <taxon>Bifidobacteriaceae</taxon>
        <taxon>Bifidobacterium</taxon>
    </lineage>
</organism>
<dbReference type="CDD" id="cd03255">
    <property type="entry name" value="ABC_MJ0796_LolCDE_FtsE"/>
    <property type="match status" value="1"/>
</dbReference>
<feature type="region of interest" description="Disordered" evidence="4">
    <location>
        <begin position="294"/>
        <end position="348"/>
    </location>
</feature>
<dbReference type="GO" id="GO:0016887">
    <property type="term" value="F:ATP hydrolysis activity"/>
    <property type="evidence" value="ECO:0007669"/>
    <property type="project" value="InterPro"/>
</dbReference>
<dbReference type="GO" id="GO:0022857">
    <property type="term" value="F:transmembrane transporter activity"/>
    <property type="evidence" value="ECO:0007669"/>
    <property type="project" value="TreeGrafter"/>
</dbReference>
<comment type="caution">
    <text evidence="6">The sequence shown here is derived from an EMBL/GenBank/DDBJ whole genome shotgun (WGS) entry which is preliminary data.</text>
</comment>
<evidence type="ECO:0000313" key="7">
    <source>
        <dbReference type="Proteomes" id="UP000325415"/>
    </source>
</evidence>
<keyword evidence="7" id="KW-1185">Reference proteome</keyword>
<dbReference type="Pfam" id="PF00005">
    <property type="entry name" value="ABC_tran"/>
    <property type="match status" value="1"/>
</dbReference>
<dbReference type="GO" id="GO:0005524">
    <property type="term" value="F:ATP binding"/>
    <property type="evidence" value="ECO:0007669"/>
    <property type="project" value="UniProtKB-KW"/>
</dbReference>
<protein>
    <submittedName>
        <fullName evidence="6">ABC transporter ATP-binding protein</fullName>
    </submittedName>
</protein>
<feature type="domain" description="ABC transporter" evidence="5">
    <location>
        <begin position="82"/>
        <end position="317"/>
    </location>
</feature>
<feature type="compositionally biased region" description="Low complexity" evidence="4">
    <location>
        <begin position="307"/>
        <end position="333"/>
    </location>
</feature>
<dbReference type="PROSITE" id="PS50893">
    <property type="entry name" value="ABC_TRANSPORTER_2"/>
    <property type="match status" value="1"/>
</dbReference>
<evidence type="ECO:0000259" key="5">
    <source>
        <dbReference type="PROSITE" id="PS50893"/>
    </source>
</evidence>
<gene>
    <name evidence="6" type="ORF">DDE84_10115</name>
</gene>
<dbReference type="EMBL" id="QDAG01000011">
    <property type="protein sequence ID" value="KAE8126787.1"/>
    <property type="molecule type" value="Genomic_DNA"/>
</dbReference>
<dbReference type="GO" id="GO:0005886">
    <property type="term" value="C:plasma membrane"/>
    <property type="evidence" value="ECO:0007669"/>
    <property type="project" value="TreeGrafter"/>
</dbReference>
<dbReference type="InterPro" id="IPR003439">
    <property type="entry name" value="ABC_transporter-like_ATP-bd"/>
</dbReference>
<evidence type="ECO:0000256" key="3">
    <source>
        <dbReference type="ARBA" id="ARBA00022840"/>
    </source>
</evidence>